<dbReference type="InterPro" id="IPR004521">
    <property type="entry name" value="Uncharacterised_CHP00451"/>
</dbReference>
<dbReference type="PROSITE" id="PS50890">
    <property type="entry name" value="PUA"/>
    <property type="match status" value="1"/>
</dbReference>
<accession>A0A093UTB8</accession>
<evidence type="ECO:0000256" key="2">
    <source>
        <dbReference type="ARBA" id="ARBA00022490"/>
    </source>
</evidence>
<dbReference type="CDD" id="cd11609">
    <property type="entry name" value="MCT1_N"/>
    <property type="match status" value="1"/>
</dbReference>
<dbReference type="AlphaFoldDB" id="A0A093UTB8"/>
<dbReference type="CDD" id="cd21155">
    <property type="entry name" value="PUA_MCTS-1-like"/>
    <property type="match status" value="1"/>
</dbReference>
<dbReference type="GO" id="GO:0003723">
    <property type="term" value="F:RNA binding"/>
    <property type="evidence" value="ECO:0007669"/>
    <property type="project" value="InterPro"/>
</dbReference>
<comment type="similarity">
    <text evidence="3">Belongs to the TMA20 family.</text>
</comment>
<dbReference type="PIRSF" id="PIRSF005067">
    <property type="entry name" value="Tma_RNA-bind_prd"/>
    <property type="match status" value="1"/>
</dbReference>
<comment type="caution">
    <text evidence="5">The sequence shown here is derived from an EMBL/GenBank/DDBJ whole genome shotgun (WGS) entry which is preliminary data.</text>
</comment>
<protein>
    <recommendedName>
        <fullName evidence="3">Translation machinery-associated protein 20</fullName>
    </recommendedName>
</protein>
<dbReference type="GO" id="GO:0001731">
    <property type="term" value="P:formation of translation preinitiation complex"/>
    <property type="evidence" value="ECO:0007669"/>
    <property type="project" value="TreeGrafter"/>
</dbReference>
<dbReference type="EMBL" id="JPOX01000035">
    <property type="protein sequence ID" value="KFX43518.1"/>
    <property type="molecule type" value="Genomic_DNA"/>
</dbReference>
<dbReference type="Pfam" id="PF01472">
    <property type="entry name" value="PUA"/>
    <property type="match status" value="1"/>
</dbReference>
<reference evidence="5" key="2">
    <citation type="journal article" date="2014" name="PLoS Genet.">
        <title>Signature gene expression reveals novel clues to the molecular mechanisms of dimorphic transition in Penicillium marneffei.</title>
        <authorList>
            <person name="Yang E."/>
            <person name="Wang G."/>
            <person name="Cai J."/>
            <person name="Woo P.C."/>
            <person name="Lau S.K."/>
            <person name="Yuen K.-Y."/>
            <person name="Chow W.-N."/>
            <person name="Lin X."/>
        </authorList>
    </citation>
    <scope>NUCLEOTIDE SEQUENCE</scope>
    <source>
        <strain evidence="5">PM1</strain>
    </source>
</reference>
<sequence>MFKKDFQPGSRSKVKSSVQRGLRSKLIETYPGFEPYIDEIMPKKASLEAVKLPDRTTLYTIDSTPLFYQPFDGPPIPHLKLIHSFPDAVPKIQIDRGAIRFVLSGAALMAPGLTSAGGRLPDKEHALAAGDVVAVSAEGKEEVCLVGPLKMGTEEMKEKGKGVVMDAGHYLGDGLWKLSLD</sequence>
<keyword evidence="2 3" id="KW-0963">Cytoplasm</keyword>
<organism evidence="5">
    <name type="scientific">Talaromyces marneffei PM1</name>
    <dbReference type="NCBI Taxonomy" id="1077442"/>
    <lineage>
        <taxon>Eukaryota</taxon>
        <taxon>Fungi</taxon>
        <taxon>Dikarya</taxon>
        <taxon>Ascomycota</taxon>
        <taxon>Pezizomycotina</taxon>
        <taxon>Eurotiomycetes</taxon>
        <taxon>Eurotiomycetidae</taxon>
        <taxon>Eurotiales</taxon>
        <taxon>Trichocomaceae</taxon>
        <taxon>Talaromyces</taxon>
        <taxon>Talaromyces sect. Talaromyces</taxon>
    </lineage>
</organism>
<evidence type="ECO:0000256" key="3">
    <source>
        <dbReference type="PIRNR" id="PIRNR005067"/>
    </source>
</evidence>
<dbReference type="PANTHER" id="PTHR22798">
    <property type="entry name" value="MCT-1 PROTEIN"/>
    <property type="match status" value="1"/>
</dbReference>
<evidence type="ECO:0000313" key="5">
    <source>
        <dbReference type="EMBL" id="KFX43517.1"/>
    </source>
</evidence>
<dbReference type="Pfam" id="PF17832">
    <property type="entry name" value="Pre-PUA"/>
    <property type="match status" value="1"/>
</dbReference>
<dbReference type="SUPFAM" id="SSF88697">
    <property type="entry name" value="PUA domain-like"/>
    <property type="match status" value="1"/>
</dbReference>
<dbReference type="InterPro" id="IPR016437">
    <property type="entry name" value="MCT-1/Tma20"/>
</dbReference>
<dbReference type="InterPro" id="IPR015947">
    <property type="entry name" value="PUA-like_sf"/>
</dbReference>
<dbReference type="InterPro" id="IPR041366">
    <property type="entry name" value="Pre-PUA"/>
</dbReference>
<evidence type="ECO:0000256" key="1">
    <source>
        <dbReference type="ARBA" id="ARBA00004496"/>
    </source>
</evidence>
<dbReference type="GO" id="GO:0005737">
    <property type="term" value="C:cytoplasm"/>
    <property type="evidence" value="ECO:0007669"/>
    <property type="project" value="UniProtKB-SubCell"/>
</dbReference>
<name>A0A093UTB8_TALMA</name>
<dbReference type="PANTHER" id="PTHR22798:SF0">
    <property type="entry name" value="MALIGNANT T-CELL-AMPLIFIED SEQUENCE 1"/>
    <property type="match status" value="1"/>
</dbReference>
<feature type="domain" description="PUA" evidence="4">
    <location>
        <begin position="90"/>
        <end position="172"/>
    </location>
</feature>
<evidence type="ECO:0000259" key="4">
    <source>
        <dbReference type="SMART" id="SM00359"/>
    </source>
</evidence>
<dbReference type="NCBIfam" id="TIGR00451">
    <property type="entry name" value="unchar_dom_2"/>
    <property type="match status" value="1"/>
</dbReference>
<reference key="1">
    <citation type="journal article" date="2014" name="PLoS Genet.">
        <title>Signature Gene Expression Reveals Novel Clues to the Molecular Mechanisms of Dimorphic Transition in Penicillium marneffei.</title>
        <authorList>
            <person name="Yang E."/>
            <person name="Wang G."/>
            <person name="Cai J."/>
            <person name="Woo P.C."/>
            <person name="Lau S.K."/>
            <person name="Yuen K.-Y."/>
            <person name="Chow W.-N."/>
            <person name="Lin X."/>
        </authorList>
    </citation>
    <scope>NUCLEOTIDE SEQUENCE [LARGE SCALE GENOMIC DNA]</scope>
    <source>
        <strain>PM1</strain>
    </source>
</reference>
<dbReference type="HOGENOM" id="CLU_090468_0_1_1"/>
<proteinExistence type="inferred from homology"/>
<comment type="function">
    <text evidence="3">Involved in translation.</text>
</comment>
<gene>
    <name evidence="5" type="ORF">GQ26_0351050</name>
</gene>
<dbReference type="Gene3D" id="3.10.400.20">
    <property type="match status" value="1"/>
</dbReference>
<dbReference type="InterPro" id="IPR002478">
    <property type="entry name" value="PUA"/>
</dbReference>
<dbReference type="eggNOG" id="KOG2523">
    <property type="taxonomic scope" value="Eukaryota"/>
</dbReference>
<dbReference type="EMBL" id="JPOX01000035">
    <property type="protein sequence ID" value="KFX43517.1"/>
    <property type="molecule type" value="Genomic_DNA"/>
</dbReference>
<dbReference type="SMART" id="SM00359">
    <property type="entry name" value="PUA"/>
    <property type="match status" value="1"/>
</dbReference>
<comment type="subcellular location">
    <subcellularLocation>
        <location evidence="1 3">Cytoplasm</location>
    </subcellularLocation>
</comment>